<evidence type="ECO:0000313" key="10">
    <source>
        <dbReference type="EMBL" id="KAK4874656.1"/>
    </source>
</evidence>
<dbReference type="PROSITE" id="PS00217">
    <property type="entry name" value="SUGAR_TRANSPORT_2"/>
    <property type="match status" value="2"/>
</dbReference>
<protein>
    <recommendedName>
        <fullName evidence="9">Major facilitator superfamily (MFS) profile domain-containing protein</fullName>
    </recommendedName>
</protein>
<evidence type="ECO:0000259" key="9">
    <source>
        <dbReference type="PROSITE" id="PS50850"/>
    </source>
</evidence>
<dbReference type="PANTHER" id="PTHR48021">
    <property type="match status" value="1"/>
</dbReference>
<evidence type="ECO:0000256" key="7">
    <source>
        <dbReference type="ARBA" id="ARBA00023136"/>
    </source>
</evidence>
<feature type="transmembrane region" description="Helical" evidence="8">
    <location>
        <begin position="648"/>
        <end position="666"/>
    </location>
</feature>
<feature type="transmembrane region" description="Helical" evidence="8">
    <location>
        <begin position="424"/>
        <end position="441"/>
    </location>
</feature>
<keyword evidence="11" id="KW-1185">Reference proteome</keyword>
<dbReference type="PANTHER" id="PTHR48021:SF1">
    <property type="entry name" value="GH07001P-RELATED"/>
    <property type="match status" value="1"/>
</dbReference>
<dbReference type="PROSITE" id="PS50850">
    <property type="entry name" value="MFS"/>
    <property type="match status" value="2"/>
</dbReference>
<keyword evidence="2" id="KW-0813">Transport</keyword>
<keyword evidence="6 8" id="KW-1133">Transmembrane helix</keyword>
<name>A0AAN7P590_9COLE</name>
<reference evidence="11" key="1">
    <citation type="submission" date="2023-01" db="EMBL/GenBank/DDBJ databases">
        <title>Key to firefly adult light organ development and bioluminescence: homeobox transcription factors regulate luciferase expression and transportation to peroxisome.</title>
        <authorList>
            <person name="Fu X."/>
        </authorList>
    </citation>
    <scope>NUCLEOTIDE SEQUENCE [LARGE SCALE GENOMIC DNA]</scope>
</reference>
<dbReference type="Proteomes" id="UP001353858">
    <property type="component" value="Unassembled WGS sequence"/>
</dbReference>
<feature type="transmembrane region" description="Helical" evidence="8">
    <location>
        <begin position="713"/>
        <end position="735"/>
    </location>
</feature>
<comment type="caution">
    <text evidence="10">The sequence shown here is derived from an EMBL/GenBank/DDBJ whole genome shotgun (WGS) entry which is preliminary data.</text>
</comment>
<keyword evidence="7 8" id="KW-0472">Membrane</keyword>
<feature type="transmembrane region" description="Helical" evidence="8">
    <location>
        <begin position="453"/>
        <end position="476"/>
    </location>
</feature>
<feature type="transmembrane region" description="Helical" evidence="8">
    <location>
        <begin position="289"/>
        <end position="311"/>
    </location>
</feature>
<feature type="transmembrane region" description="Helical" evidence="8">
    <location>
        <begin position="541"/>
        <end position="559"/>
    </location>
</feature>
<feature type="transmembrane region" description="Helical" evidence="8">
    <location>
        <begin position="59"/>
        <end position="78"/>
    </location>
</feature>
<dbReference type="InterPro" id="IPR050549">
    <property type="entry name" value="MFS_Trehalose_Transporter"/>
</dbReference>
<organism evidence="10 11">
    <name type="scientific">Aquatica leii</name>
    <dbReference type="NCBI Taxonomy" id="1421715"/>
    <lineage>
        <taxon>Eukaryota</taxon>
        <taxon>Metazoa</taxon>
        <taxon>Ecdysozoa</taxon>
        <taxon>Arthropoda</taxon>
        <taxon>Hexapoda</taxon>
        <taxon>Insecta</taxon>
        <taxon>Pterygota</taxon>
        <taxon>Neoptera</taxon>
        <taxon>Endopterygota</taxon>
        <taxon>Coleoptera</taxon>
        <taxon>Polyphaga</taxon>
        <taxon>Elateriformia</taxon>
        <taxon>Elateroidea</taxon>
        <taxon>Lampyridae</taxon>
        <taxon>Luciolinae</taxon>
        <taxon>Aquatica</taxon>
    </lineage>
</organism>
<comment type="subcellular location">
    <subcellularLocation>
        <location evidence="1">Cell membrane</location>
        <topology evidence="1">Multi-pass membrane protein</topology>
    </subcellularLocation>
</comment>
<dbReference type="SUPFAM" id="SSF103473">
    <property type="entry name" value="MFS general substrate transporter"/>
    <property type="match status" value="2"/>
</dbReference>
<dbReference type="InterPro" id="IPR005829">
    <property type="entry name" value="Sugar_transporter_CS"/>
</dbReference>
<evidence type="ECO:0000256" key="4">
    <source>
        <dbReference type="ARBA" id="ARBA00022597"/>
    </source>
</evidence>
<dbReference type="InterPro" id="IPR036259">
    <property type="entry name" value="MFS_trans_sf"/>
</dbReference>
<proteinExistence type="predicted"/>
<keyword evidence="3" id="KW-1003">Cell membrane</keyword>
<feature type="domain" description="Major facilitator superfamily (MFS) profile" evidence="9">
    <location>
        <begin position="391"/>
        <end position="839"/>
    </location>
</feature>
<dbReference type="GO" id="GO:0022857">
    <property type="term" value="F:transmembrane transporter activity"/>
    <property type="evidence" value="ECO:0007669"/>
    <property type="project" value="InterPro"/>
</dbReference>
<feature type="transmembrane region" description="Helical" evidence="8">
    <location>
        <begin position="565"/>
        <end position="586"/>
    </location>
</feature>
<evidence type="ECO:0000256" key="6">
    <source>
        <dbReference type="ARBA" id="ARBA00022989"/>
    </source>
</evidence>
<dbReference type="AlphaFoldDB" id="A0AAN7P590"/>
<feature type="transmembrane region" description="Helical" evidence="8">
    <location>
        <begin position="784"/>
        <end position="803"/>
    </location>
</feature>
<keyword evidence="4" id="KW-0762">Sugar transport</keyword>
<feature type="transmembrane region" description="Helical" evidence="8">
    <location>
        <begin position="224"/>
        <end position="242"/>
    </location>
</feature>
<feature type="transmembrane region" description="Helical" evidence="8">
    <location>
        <begin position="323"/>
        <end position="348"/>
    </location>
</feature>
<evidence type="ECO:0000313" key="11">
    <source>
        <dbReference type="Proteomes" id="UP001353858"/>
    </source>
</evidence>
<keyword evidence="5 8" id="KW-0812">Transmembrane</keyword>
<feature type="transmembrane region" description="Helical" evidence="8">
    <location>
        <begin position="512"/>
        <end position="529"/>
    </location>
</feature>
<evidence type="ECO:0000256" key="3">
    <source>
        <dbReference type="ARBA" id="ARBA00022475"/>
    </source>
</evidence>
<dbReference type="Gene3D" id="1.20.1250.20">
    <property type="entry name" value="MFS general substrate transporter like domains"/>
    <property type="match status" value="2"/>
</dbReference>
<evidence type="ECO:0000256" key="5">
    <source>
        <dbReference type="ARBA" id="ARBA00022692"/>
    </source>
</evidence>
<feature type="transmembrane region" description="Helical" evidence="8">
    <location>
        <begin position="116"/>
        <end position="135"/>
    </location>
</feature>
<evidence type="ECO:0000256" key="2">
    <source>
        <dbReference type="ARBA" id="ARBA00022448"/>
    </source>
</evidence>
<feature type="transmembrane region" description="Helical" evidence="8">
    <location>
        <begin position="483"/>
        <end position="506"/>
    </location>
</feature>
<feature type="transmembrane region" description="Helical" evidence="8">
    <location>
        <begin position="84"/>
        <end position="104"/>
    </location>
</feature>
<gene>
    <name evidence="10" type="ORF">RN001_014016</name>
</gene>
<dbReference type="InterPro" id="IPR005828">
    <property type="entry name" value="MFS_sugar_transport-like"/>
</dbReference>
<dbReference type="FunFam" id="1.20.1250.20:FF:000218">
    <property type="entry name" value="facilitated trehalose transporter Tret1"/>
    <property type="match status" value="2"/>
</dbReference>
<feature type="transmembrane region" description="Helical" evidence="8">
    <location>
        <begin position="360"/>
        <end position="379"/>
    </location>
</feature>
<feature type="transmembrane region" description="Helical" evidence="8">
    <location>
        <begin position="141"/>
        <end position="162"/>
    </location>
</feature>
<dbReference type="PROSITE" id="PS00216">
    <property type="entry name" value="SUGAR_TRANSPORT_1"/>
    <property type="match status" value="2"/>
</dbReference>
<dbReference type="InterPro" id="IPR020846">
    <property type="entry name" value="MFS_dom"/>
</dbReference>
<evidence type="ECO:0000256" key="1">
    <source>
        <dbReference type="ARBA" id="ARBA00004651"/>
    </source>
</evidence>
<dbReference type="GO" id="GO:0005886">
    <property type="term" value="C:plasma membrane"/>
    <property type="evidence" value="ECO:0007669"/>
    <property type="project" value="UniProtKB-SubCell"/>
</dbReference>
<feature type="transmembrane region" description="Helical" evidence="8">
    <location>
        <begin position="31"/>
        <end position="52"/>
    </location>
</feature>
<feature type="transmembrane region" description="Helical" evidence="8">
    <location>
        <begin position="262"/>
        <end position="282"/>
    </location>
</feature>
<feature type="transmembrane region" description="Helical" evidence="8">
    <location>
        <begin position="391"/>
        <end position="412"/>
    </location>
</feature>
<feature type="transmembrane region" description="Helical" evidence="8">
    <location>
        <begin position="686"/>
        <end position="706"/>
    </location>
</feature>
<sequence>MYISWSSPTIPLLTSPNSPIGVQLTKEEASWIVSAMSLGMMPGSIISGLLIDKIGRKKLMLLAGLLLFIPWFVVMFATSFAMLLSARIVAGVGNGIVTAVMSLYLGEISEKRSRGILTSAPSFGAVLATIITLGIGPFVAFTTLAIVCATAPALFCLTIYFLPESPYYLIKTKQYQAAKLVLKTLLNSEDVDDCLKEIEATVKNDELHKLTLKKILFESNYRKSLLLVIAAKTFQQFSGMFAINPYLQTIMEESQTSLSPEISSVVFAAIQIPCVIISALLMDKLGRRPLLVISSAGCCVSLVGEGVYFYLLKAQTVDLTDVYFLPTLCLTVYYIMIPIGIGNLAYVATGELFQTNFKKIGSTIFAFYSGFLSLVNLKMLNPITEAWGMHAIFWIFAGGTFLGILFGVFVLPETKVLSLNTAQFMYISWSSPTIPLLTSPNSPIGVQLTKEEASWVVSAMSLGMMPGSIISGLLIDKIGRKKLMLLAGLLILVPWLVVMFATSFAMLLSARIVAGVGNGIVAAVAPLYLGEISEKRSRGILTSAPSFGAVLATIIVLGIGPFVAFTTLAIVCATAPALFCLTIYFLPESPYYLIKTKQYQAAKNVLKTLLNSEDVDNWLKEIETTVKNDELHKLTPKKILFESNYRKSLLLAIAAKTLQQFSGMFAINPYLQTIMESSQTSLSPEISSVIFAAIQIPCVIISALLMDKLGRRPLLIISATGCCVSLVGEGVYFYLLKAQTVDLTGVYFLPTLFLAVYYIMIPIGIGNLAYVATGELFQTNFKKIGSSIFAFYSGFLSLVNLKMFNPITETWGMHAIFWIFAGGTFLGILFGVFVLPETKGKSFEEIQDILQKKPGKKPDVINCKY</sequence>
<evidence type="ECO:0000256" key="8">
    <source>
        <dbReference type="SAM" id="Phobius"/>
    </source>
</evidence>
<feature type="transmembrane region" description="Helical" evidence="8">
    <location>
        <begin position="747"/>
        <end position="772"/>
    </location>
</feature>
<dbReference type="Pfam" id="PF00083">
    <property type="entry name" value="Sugar_tr"/>
    <property type="match status" value="2"/>
</dbReference>
<feature type="domain" description="Major facilitator superfamily (MFS) profile" evidence="9">
    <location>
        <begin position="1"/>
        <end position="400"/>
    </location>
</feature>
<accession>A0AAN7P590</accession>
<dbReference type="EMBL" id="JARPUR010000006">
    <property type="protein sequence ID" value="KAK4874656.1"/>
    <property type="molecule type" value="Genomic_DNA"/>
</dbReference>
<feature type="transmembrane region" description="Helical" evidence="8">
    <location>
        <begin position="815"/>
        <end position="835"/>
    </location>
</feature>